<dbReference type="InterPro" id="IPR005624">
    <property type="entry name" value="PduO/GlcC-like"/>
</dbReference>
<comment type="caution">
    <text evidence="1">The sequence shown here is derived from an EMBL/GenBank/DDBJ whole genome shotgun (WGS) entry which is preliminary data.</text>
</comment>
<dbReference type="HOGENOM" id="CLU_101036_0_0_1"/>
<accession>G4TAU4</accession>
<reference evidence="1 2" key="1">
    <citation type="journal article" date="2011" name="PLoS Pathog.">
        <title>Endophytic Life Strategies Decoded by Genome and Transcriptome Analyses of the Mutualistic Root Symbiont Piriformospora indica.</title>
        <authorList>
            <person name="Zuccaro A."/>
            <person name="Lahrmann U."/>
            <person name="Guldener U."/>
            <person name="Langen G."/>
            <person name="Pfiffi S."/>
            <person name="Biedenkopf D."/>
            <person name="Wong P."/>
            <person name="Samans B."/>
            <person name="Grimm C."/>
            <person name="Basiewicz M."/>
            <person name="Murat C."/>
            <person name="Martin F."/>
            <person name="Kogel K.H."/>
        </authorList>
    </citation>
    <scope>NUCLEOTIDE SEQUENCE [LARGE SCALE GENOMIC DNA]</scope>
    <source>
        <strain evidence="1 2">DSM 11827</strain>
    </source>
</reference>
<dbReference type="FunCoup" id="G4TAU4">
    <property type="interactions" value="12"/>
</dbReference>
<sequence length="208" mass="23101">MPSSGETEQLRDLLVKIRQDELDAQLTSLTPEDAFEIGSAIRSVYYGVNEVVPTLKSEEEHIKTYGHAIYSDLPASSGIVIHLETFTGHKLFTATAGEPSAVKPDNWIWVEGKKNIVKRFHRSSYAVGRECMLKGKTPEEAGYRLPEYSAHGGGMPLWIKGVTVAPIAVVVVSGLPQQMDHQLIVDGIRFTLHKRSKVHHRTGTERTK</sequence>
<dbReference type="GO" id="GO:0072380">
    <property type="term" value="C:TRC complex"/>
    <property type="evidence" value="ECO:0007669"/>
    <property type="project" value="TreeGrafter"/>
</dbReference>
<dbReference type="GO" id="GO:0006620">
    <property type="term" value="P:post-translational protein targeting to endoplasmic reticulum membrane"/>
    <property type="evidence" value="ECO:0007669"/>
    <property type="project" value="TreeGrafter"/>
</dbReference>
<dbReference type="Pfam" id="PF03928">
    <property type="entry name" value="HbpS-like"/>
    <property type="match status" value="1"/>
</dbReference>
<dbReference type="SUPFAM" id="SSF143744">
    <property type="entry name" value="GlcG-like"/>
    <property type="match status" value="1"/>
</dbReference>
<dbReference type="eggNOG" id="ENOG502S03S">
    <property type="taxonomic scope" value="Eukaryota"/>
</dbReference>
<keyword evidence="2" id="KW-1185">Reference proteome</keyword>
<organism evidence="1 2">
    <name type="scientific">Serendipita indica (strain DSM 11827)</name>
    <name type="common">Root endophyte fungus</name>
    <name type="synonym">Piriformospora indica</name>
    <dbReference type="NCBI Taxonomy" id="1109443"/>
    <lineage>
        <taxon>Eukaryota</taxon>
        <taxon>Fungi</taxon>
        <taxon>Dikarya</taxon>
        <taxon>Basidiomycota</taxon>
        <taxon>Agaricomycotina</taxon>
        <taxon>Agaricomycetes</taxon>
        <taxon>Sebacinales</taxon>
        <taxon>Serendipitaceae</taxon>
        <taxon>Serendipita</taxon>
    </lineage>
</organism>
<proteinExistence type="predicted"/>
<evidence type="ECO:0000313" key="1">
    <source>
        <dbReference type="EMBL" id="CCA68434.1"/>
    </source>
</evidence>
<dbReference type="OrthoDB" id="2209940at2759"/>
<dbReference type="InterPro" id="IPR038084">
    <property type="entry name" value="PduO/GlcC-like_sf"/>
</dbReference>
<dbReference type="Gene3D" id="3.30.450.150">
    <property type="entry name" value="Haem-degrading domain"/>
    <property type="match status" value="1"/>
</dbReference>
<dbReference type="EMBL" id="CAFZ01000032">
    <property type="protein sequence ID" value="CCA68434.1"/>
    <property type="molecule type" value="Genomic_DNA"/>
</dbReference>
<protein>
    <submittedName>
        <fullName evidence="1">Uncharacterized protein</fullName>
    </submittedName>
</protein>
<gene>
    <name evidence="1" type="ORF">PIIN_02298</name>
</gene>
<dbReference type="PANTHER" id="PTHR28255:SF1">
    <property type="entry name" value="UPF0303 PROTEIN YBR137W"/>
    <property type="match status" value="1"/>
</dbReference>
<dbReference type="Proteomes" id="UP000007148">
    <property type="component" value="Unassembled WGS sequence"/>
</dbReference>
<dbReference type="InParanoid" id="G4TAU4"/>
<name>G4TAU4_SERID</name>
<dbReference type="PANTHER" id="PTHR28255">
    <property type="match status" value="1"/>
</dbReference>
<dbReference type="InterPro" id="IPR010371">
    <property type="entry name" value="YBR137W-like"/>
</dbReference>
<dbReference type="AlphaFoldDB" id="G4TAU4"/>
<evidence type="ECO:0000313" key="2">
    <source>
        <dbReference type="Proteomes" id="UP000007148"/>
    </source>
</evidence>
<dbReference type="STRING" id="1109443.G4TAU4"/>